<evidence type="ECO:0000313" key="10">
    <source>
        <dbReference type="Proteomes" id="UP000037923"/>
    </source>
</evidence>
<dbReference type="GeneID" id="26906762"/>
<reference evidence="9 10" key="1">
    <citation type="submission" date="2015-07" db="EMBL/GenBank/DDBJ databases">
        <title>High-quality genome of monoxenous trypanosomatid Leptomonas pyrrhocoris.</title>
        <authorList>
            <person name="Flegontov P."/>
            <person name="Butenko A."/>
            <person name="Firsov S."/>
            <person name="Vlcek C."/>
            <person name="Logacheva M.D."/>
            <person name="Field M."/>
            <person name="Filatov D."/>
            <person name="Flegontova O."/>
            <person name="Gerasimov E."/>
            <person name="Jackson A.P."/>
            <person name="Kelly S."/>
            <person name="Opperdoes F."/>
            <person name="O'Reilly A."/>
            <person name="Votypka J."/>
            <person name="Yurchenko V."/>
            <person name="Lukes J."/>
        </authorList>
    </citation>
    <scope>NUCLEOTIDE SEQUENCE [LARGE SCALE GENOMIC DNA]</scope>
    <source>
        <strain evidence="9">H10</strain>
    </source>
</reference>
<dbReference type="PANTHER" id="PTHR12770:SF31">
    <property type="entry name" value="RUS FAMILY MEMBER 1"/>
    <property type="match status" value="1"/>
</dbReference>
<dbReference type="InterPro" id="IPR054549">
    <property type="entry name" value="UVB_sens_RUS_dom"/>
</dbReference>
<comment type="subcellular location">
    <subcellularLocation>
        <location evidence="1">Membrane</location>
    </subcellularLocation>
</comment>
<keyword evidence="10" id="KW-1185">Reference proteome</keyword>
<evidence type="ECO:0000256" key="7">
    <source>
        <dbReference type="SAM" id="Phobius"/>
    </source>
</evidence>
<evidence type="ECO:0000256" key="4">
    <source>
        <dbReference type="ARBA" id="ARBA00022989"/>
    </source>
</evidence>
<comment type="caution">
    <text evidence="9">The sequence shown here is derived from an EMBL/GenBank/DDBJ whole genome shotgun (WGS) entry which is preliminary data.</text>
</comment>
<name>A0A0N0VEH0_LEPPY</name>
<feature type="transmembrane region" description="Helical" evidence="7">
    <location>
        <begin position="246"/>
        <end position="264"/>
    </location>
</feature>
<feature type="compositionally biased region" description="Low complexity" evidence="6">
    <location>
        <begin position="45"/>
        <end position="59"/>
    </location>
</feature>
<dbReference type="Proteomes" id="UP000037923">
    <property type="component" value="Unassembled WGS sequence"/>
</dbReference>
<dbReference type="OMA" id="APRLEWC"/>
<evidence type="ECO:0000256" key="6">
    <source>
        <dbReference type="SAM" id="MobiDB-lite"/>
    </source>
</evidence>
<gene>
    <name evidence="9" type="ORF">ABB37_06473</name>
</gene>
<proteinExistence type="inferred from homology"/>
<keyword evidence="3 7" id="KW-0812">Transmembrane</keyword>
<protein>
    <recommendedName>
        <fullName evidence="8">Protein root UVB sensitive/RUS domain-containing protein</fullName>
    </recommendedName>
</protein>
<evidence type="ECO:0000256" key="3">
    <source>
        <dbReference type="ARBA" id="ARBA00022692"/>
    </source>
</evidence>
<feature type="compositionally biased region" description="Acidic residues" evidence="6">
    <location>
        <begin position="488"/>
        <end position="498"/>
    </location>
</feature>
<evidence type="ECO:0000313" key="9">
    <source>
        <dbReference type="EMBL" id="KPA78344.1"/>
    </source>
</evidence>
<evidence type="ECO:0000256" key="5">
    <source>
        <dbReference type="ARBA" id="ARBA00023136"/>
    </source>
</evidence>
<feature type="region of interest" description="Disordered" evidence="6">
    <location>
        <begin position="45"/>
        <end position="72"/>
    </location>
</feature>
<dbReference type="Pfam" id="PF04884">
    <property type="entry name" value="UVB_sens_prot"/>
    <property type="match status" value="1"/>
</dbReference>
<evidence type="ECO:0000259" key="8">
    <source>
        <dbReference type="Pfam" id="PF04884"/>
    </source>
</evidence>
<feature type="region of interest" description="Disordered" evidence="6">
    <location>
        <begin position="462"/>
        <end position="509"/>
    </location>
</feature>
<feature type="domain" description="Protein root UVB sensitive/RUS" evidence="8">
    <location>
        <begin position="74"/>
        <end position="312"/>
    </location>
</feature>
<dbReference type="PANTHER" id="PTHR12770">
    <property type="entry name" value="RUS1 FAMILY PROTEIN C16ORF58"/>
    <property type="match status" value="1"/>
</dbReference>
<dbReference type="InterPro" id="IPR006968">
    <property type="entry name" value="RUS_fam"/>
</dbReference>
<dbReference type="VEuPathDB" id="TriTrypDB:LpyrH10_14_1880"/>
<dbReference type="AlphaFoldDB" id="A0A0N0VEH0"/>
<feature type="transmembrane region" description="Helical" evidence="7">
    <location>
        <begin position="202"/>
        <end position="225"/>
    </location>
</feature>
<comment type="similarity">
    <text evidence="2">Belongs to the RUS1 family.</text>
</comment>
<keyword evidence="4 7" id="KW-1133">Transmembrane helix</keyword>
<keyword evidence="5 7" id="KW-0472">Membrane</keyword>
<evidence type="ECO:0000256" key="2">
    <source>
        <dbReference type="ARBA" id="ARBA00007558"/>
    </source>
</evidence>
<sequence>MLHEFSGGRQVSYRVNPQHGGSVETVSEVYAIDYFKELGGDVAKSPVVPSSPHNASSHSGGSGSNGASRQRRLRRRVQATLERIFLPAGYPNSVTDDLLTFALWDTAQVLANSVMAALSMRAVLLGVGVGESTANLTSSTLSWMMRDGMWLLGSLFFASVISQDLEFRAKTWRLVADFTNDTATFLELCVPLFPGGQLTFRLVVVLASLIKALVSVCGSGTRASFTQHFALRSNAADVAAKAGMRGNVGGLVGLALGMVVAYLVPASSTVLNLSVFVLSTTFHLVANYKGVRGVQLRHLNAPRLEWCCEQFCLFQERALIARKKETVAKAAMPVLDLSVRRANAEEPLFILPALPAVPLRDAGLTDRVCVLLRRYLCPPTLQLRLHCGASFHTLLTAQTGLTAARKHALVHRVAESLSSRGVALLLDAAAMSYYVILPEFYTVEGVPESWVPYKRQCQADREAKAKRAHRHREGSAGADAGTAVDKEREDEDEDDDDDRTAAEAADAEARAEIDRLRRERVVVPPHVLPLAYRELWAFFYAYMHHRVVRERCKRGRPPLRASAGLPPPHSEIDTNAASPECTTLHLITHLRADGMLGENEEEGEQHAGRSSEHNAPTAFTMVDRDMFEEMTSPTSTTSSKINAFPKKAGAETTAAAGASIAPQDGLYPLFIEFVRGLRKTGWELDRLLLDNEGCTTVVHYL</sequence>
<accession>A0A0N0VEH0</accession>
<dbReference type="OrthoDB" id="364779at2759"/>
<dbReference type="EMBL" id="LGTL01000014">
    <property type="protein sequence ID" value="KPA78344.1"/>
    <property type="molecule type" value="Genomic_DNA"/>
</dbReference>
<dbReference type="GO" id="GO:0016020">
    <property type="term" value="C:membrane"/>
    <property type="evidence" value="ECO:0007669"/>
    <property type="project" value="UniProtKB-SubCell"/>
</dbReference>
<dbReference type="RefSeq" id="XP_015656783.1">
    <property type="nucleotide sequence ID" value="XM_015804805.1"/>
</dbReference>
<organism evidence="9 10">
    <name type="scientific">Leptomonas pyrrhocoris</name>
    <name type="common">Firebug parasite</name>
    <dbReference type="NCBI Taxonomy" id="157538"/>
    <lineage>
        <taxon>Eukaryota</taxon>
        <taxon>Discoba</taxon>
        <taxon>Euglenozoa</taxon>
        <taxon>Kinetoplastea</taxon>
        <taxon>Metakinetoplastina</taxon>
        <taxon>Trypanosomatida</taxon>
        <taxon>Trypanosomatidae</taxon>
        <taxon>Leishmaniinae</taxon>
        <taxon>Leptomonas</taxon>
    </lineage>
</organism>
<evidence type="ECO:0000256" key="1">
    <source>
        <dbReference type="ARBA" id="ARBA00004370"/>
    </source>
</evidence>